<keyword evidence="10" id="KW-1185">Reference proteome</keyword>
<comment type="similarity">
    <text evidence="2">Belongs to the UPF0126 family.</text>
</comment>
<dbReference type="Pfam" id="PF03458">
    <property type="entry name" value="Gly_transporter"/>
    <property type="match status" value="2"/>
</dbReference>
<organism evidence="9 10">
    <name type="scientific">Cloacibacillus porcorum</name>
    <dbReference type="NCBI Taxonomy" id="1197717"/>
    <lineage>
        <taxon>Bacteria</taxon>
        <taxon>Thermotogati</taxon>
        <taxon>Synergistota</taxon>
        <taxon>Synergistia</taxon>
        <taxon>Synergistales</taxon>
        <taxon>Synergistaceae</taxon>
        <taxon>Cloacibacillus</taxon>
    </lineage>
</organism>
<evidence type="ECO:0000313" key="10">
    <source>
        <dbReference type="Proteomes" id="UP000093044"/>
    </source>
</evidence>
<dbReference type="AlphaFoldDB" id="A0A1B2I698"/>
<evidence type="ECO:0000256" key="7">
    <source>
        <dbReference type="SAM" id="Phobius"/>
    </source>
</evidence>
<feature type="transmembrane region" description="Helical" evidence="7">
    <location>
        <begin position="62"/>
        <end position="83"/>
    </location>
</feature>
<comment type="subcellular location">
    <subcellularLocation>
        <location evidence="1">Cell membrane</location>
        <topology evidence="1">Multi-pass membrane protein</topology>
    </subcellularLocation>
</comment>
<dbReference type="RefSeq" id="WP_066745904.1">
    <property type="nucleotide sequence ID" value="NZ_CP016757.1"/>
</dbReference>
<feature type="transmembrane region" description="Helical" evidence="7">
    <location>
        <begin position="33"/>
        <end position="50"/>
    </location>
</feature>
<name>A0A1B2I698_9BACT</name>
<proteinExistence type="inferred from homology"/>
<feature type="transmembrane region" description="Helical" evidence="7">
    <location>
        <begin position="176"/>
        <end position="200"/>
    </location>
</feature>
<keyword evidence="6 7" id="KW-0472">Membrane</keyword>
<feature type="transmembrane region" description="Helical" evidence="7">
    <location>
        <begin position="151"/>
        <end position="170"/>
    </location>
</feature>
<dbReference type="EMBL" id="CP016757">
    <property type="protein sequence ID" value="ANZ45502.1"/>
    <property type="molecule type" value="Genomic_DNA"/>
</dbReference>
<keyword evidence="5 7" id="KW-1133">Transmembrane helix</keyword>
<evidence type="ECO:0000256" key="4">
    <source>
        <dbReference type="ARBA" id="ARBA00022692"/>
    </source>
</evidence>
<sequence>MSPIASLSVLEIIGVVSFALLGAHTAVQRRMDLFGITILAFTAACGGGVLRDVVMDRGIPVFFSNYQTVLIVMLSVAAVVAVPQLFRVQWLLIVLDAMGLSFFAVDAGIKAIYLHYNFMQFLFAAVITGIGGGILRDLLAQRVPVIFRHDIYALAAIVGCSFLWFARGMIGLGPAAYAALFIILAVRLVSVYFNINLPLVKIAEIRKGGR</sequence>
<keyword evidence="3" id="KW-1003">Cell membrane</keyword>
<evidence type="ECO:0000256" key="6">
    <source>
        <dbReference type="ARBA" id="ARBA00023136"/>
    </source>
</evidence>
<feature type="transmembrane region" description="Helical" evidence="7">
    <location>
        <begin position="6"/>
        <end position="26"/>
    </location>
</feature>
<dbReference type="PANTHER" id="PTHR30506">
    <property type="entry name" value="INNER MEMBRANE PROTEIN"/>
    <property type="match status" value="1"/>
</dbReference>
<feature type="transmembrane region" description="Helical" evidence="7">
    <location>
        <begin position="90"/>
        <end position="112"/>
    </location>
</feature>
<dbReference type="GeneID" id="83058322"/>
<keyword evidence="4 7" id="KW-0812">Transmembrane</keyword>
<feature type="domain" description="Glycine transporter" evidence="8">
    <location>
        <begin position="9"/>
        <end position="81"/>
    </location>
</feature>
<evidence type="ECO:0000256" key="2">
    <source>
        <dbReference type="ARBA" id="ARBA00008193"/>
    </source>
</evidence>
<feature type="transmembrane region" description="Helical" evidence="7">
    <location>
        <begin position="118"/>
        <end position="139"/>
    </location>
</feature>
<dbReference type="Proteomes" id="UP000093044">
    <property type="component" value="Chromosome"/>
</dbReference>
<dbReference type="PANTHER" id="PTHR30506:SF3">
    <property type="entry name" value="UPF0126 INNER MEMBRANE PROTEIN YADS-RELATED"/>
    <property type="match status" value="1"/>
</dbReference>
<evidence type="ECO:0000256" key="1">
    <source>
        <dbReference type="ARBA" id="ARBA00004651"/>
    </source>
</evidence>
<feature type="domain" description="Glycine transporter" evidence="8">
    <location>
        <begin position="94"/>
        <end position="166"/>
    </location>
</feature>
<evidence type="ECO:0000259" key="8">
    <source>
        <dbReference type="Pfam" id="PF03458"/>
    </source>
</evidence>
<evidence type="ECO:0000313" key="9">
    <source>
        <dbReference type="EMBL" id="ANZ45502.1"/>
    </source>
</evidence>
<evidence type="ECO:0000256" key="3">
    <source>
        <dbReference type="ARBA" id="ARBA00022475"/>
    </source>
</evidence>
<dbReference type="KEGG" id="cpor:BED41_10735"/>
<reference evidence="9" key="1">
    <citation type="submission" date="2016-08" db="EMBL/GenBank/DDBJ databases">
        <title>Complete genome of Cloacibacillus porcorum.</title>
        <authorList>
            <person name="Looft T."/>
            <person name="Bayles D.O."/>
            <person name="Alt D.P."/>
        </authorList>
    </citation>
    <scope>NUCLEOTIDE SEQUENCE [LARGE SCALE GENOMIC DNA]</scope>
    <source>
        <strain evidence="9">CL-84</strain>
    </source>
</reference>
<dbReference type="GO" id="GO:0005886">
    <property type="term" value="C:plasma membrane"/>
    <property type="evidence" value="ECO:0007669"/>
    <property type="project" value="UniProtKB-SubCell"/>
</dbReference>
<accession>A0A1B2I698</accession>
<evidence type="ECO:0000256" key="5">
    <source>
        <dbReference type="ARBA" id="ARBA00022989"/>
    </source>
</evidence>
<gene>
    <name evidence="9" type="ORF">BED41_10735</name>
</gene>
<protein>
    <recommendedName>
        <fullName evidence="8">Glycine transporter domain-containing protein</fullName>
    </recommendedName>
</protein>
<dbReference type="InterPro" id="IPR005115">
    <property type="entry name" value="Gly_transporter"/>
</dbReference>